<dbReference type="AlphaFoldDB" id="A0A2R6X0E9"/>
<dbReference type="PANTHER" id="PTHR11370:SF5">
    <property type="entry name" value="DNA REPAIR PROTEIN XRCC1"/>
    <property type="match status" value="1"/>
</dbReference>
<reference evidence="9" key="1">
    <citation type="journal article" date="2017" name="Cell">
        <title>Insights into land plant evolution garnered from the Marchantia polymorpha genome.</title>
        <authorList>
            <person name="Bowman J.L."/>
            <person name="Kohchi T."/>
            <person name="Yamato K.T."/>
            <person name="Jenkins J."/>
            <person name="Shu S."/>
            <person name="Ishizaki K."/>
            <person name="Yamaoka S."/>
            <person name="Nishihama R."/>
            <person name="Nakamura Y."/>
            <person name="Berger F."/>
            <person name="Adam C."/>
            <person name="Aki S.S."/>
            <person name="Althoff F."/>
            <person name="Araki T."/>
            <person name="Arteaga-Vazquez M.A."/>
            <person name="Balasubrmanian S."/>
            <person name="Barry K."/>
            <person name="Bauer D."/>
            <person name="Boehm C.R."/>
            <person name="Briginshaw L."/>
            <person name="Caballero-Perez J."/>
            <person name="Catarino B."/>
            <person name="Chen F."/>
            <person name="Chiyoda S."/>
            <person name="Chovatia M."/>
            <person name="Davies K.M."/>
            <person name="Delmans M."/>
            <person name="Demura T."/>
            <person name="Dierschke T."/>
            <person name="Dolan L."/>
            <person name="Dorantes-Acosta A.E."/>
            <person name="Eklund D.M."/>
            <person name="Florent S.N."/>
            <person name="Flores-Sandoval E."/>
            <person name="Fujiyama A."/>
            <person name="Fukuzawa H."/>
            <person name="Galik B."/>
            <person name="Grimanelli D."/>
            <person name="Grimwood J."/>
            <person name="Grossniklaus U."/>
            <person name="Hamada T."/>
            <person name="Haseloff J."/>
            <person name="Hetherington A.J."/>
            <person name="Higo A."/>
            <person name="Hirakawa Y."/>
            <person name="Hundley H.N."/>
            <person name="Ikeda Y."/>
            <person name="Inoue K."/>
            <person name="Inoue S.I."/>
            <person name="Ishida S."/>
            <person name="Jia Q."/>
            <person name="Kakita M."/>
            <person name="Kanazawa T."/>
            <person name="Kawai Y."/>
            <person name="Kawashima T."/>
            <person name="Kennedy M."/>
            <person name="Kinose K."/>
            <person name="Kinoshita T."/>
            <person name="Kohara Y."/>
            <person name="Koide E."/>
            <person name="Komatsu K."/>
            <person name="Kopischke S."/>
            <person name="Kubo M."/>
            <person name="Kyozuka J."/>
            <person name="Lagercrantz U."/>
            <person name="Lin S.S."/>
            <person name="Lindquist E."/>
            <person name="Lipzen A.M."/>
            <person name="Lu C.W."/>
            <person name="De Luna E."/>
            <person name="Martienssen R.A."/>
            <person name="Minamino N."/>
            <person name="Mizutani M."/>
            <person name="Mizutani M."/>
            <person name="Mochizuki N."/>
            <person name="Monte I."/>
            <person name="Mosher R."/>
            <person name="Nagasaki H."/>
            <person name="Nakagami H."/>
            <person name="Naramoto S."/>
            <person name="Nishitani K."/>
            <person name="Ohtani M."/>
            <person name="Okamoto T."/>
            <person name="Okumura M."/>
            <person name="Phillips J."/>
            <person name="Pollak B."/>
            <person name="Reinders A."/>
            <person name="Rovekamp M."/>
            <person name="Sano R."/>
            <person name="Sawa S."/>
            <person name="Schmid M.W."/>
            <person name="Shirakawa M."/>
            <person name="Solano R."/>
            <person name="Spunde A."/>
            <person name="Suetsugu N."/>
            <person name="Sugano S."/>
            <person name="Sugiyama A."/>
            <person name="Sun R."/>
            <person name="Suzuki Y."/>
            <person name="Takenaka M."/>
            <person name="Takezawa D."/>
            <person name="Tomogane H."/>
            <person name="Tsuzuki M."/>
            <person name="Ueda T."/>
            <person name="Umeda M."/>
            <person name="Ward J.M."/>
            <person name="Watanabe Y."/>
            <person name="Yazaki K."/>
            <person name="Yokoyama R."/>
            <person name="Yoshitake Y."/>
            <person name="Yotsui I."/>
            <person name="Zachgo S."/>
            <person name="Schmutz J."/>
        </authorList>
    </citation>
    <scope>NUCLEOTIDE SEQUENCE [LARGE SCALE GENOMIC DNA]</scope>
    <source>
        <strain evidence="9">Tak-1</strain>
    </source>
</reference>
<dbReference type="SMART" id="SM00292">
    <property type="entry name" value="BRCT"/>
    <property type="match status" value="1"/>
</dbReference>
<dbReference type="GO" id="GO:0006303">
    <property type="term" value="P:double-strand break repair via nonhomologous end joining"/>
    <property type="evidence" value="ECO:0007669"/>
    <property type="project" value="InterPro"/>
</dbReference>
<dbReference type="InterPro" id="IPR036420">
    <property type="entry name" value="BRCT_dom_sf"/>
</dbReference>
<proteinExistence type="predicted"/>
<keyword evidence="9" id="KW-1185">Reference proteome</keyword>
<feature type="compositionally biased region" description="Basic and acidic residues" evidence="6">
    <location>
        <begin position="283"/>
        <end position="296"/>
    </location>
</feature>
<organism evidence="8 9">
    <name type="scientific">Marchantia polymorpha</name>
    <name type="common">Common liverwort</name>
    <name type="synonym">Marchantia aquatica</name>
    <dbReference type="NCBI Taxonomy" id="3197"/>
    <lineage>
        <taxon>Eukaryota</taxon>
        <taxon>Viridiplantae</taxon>
        <taxon>Streptophyta</taxon>
        <taxon>Embryophyta</taxon>
        <taxon>Marchantiophyta</taxon>
        <taxon>Marchantiopsida</taxon>
        <taxon>Marchantiidae</taxon>
        <taxon>Marchantiales</taxon>
        <taxon>Marchantiaceae</taxon>
        <taxon>Marchantia</taxon>
    </lineage>
</organism>
<feature type="compositionally biased region" description="Basic and acidic residues" evidence="6">
    <location>
        <begin position="230"/>
        <end position="268"/>
    </location>
</feature>
<dbReference type="GO" id="GO:0003684">
    <property type="term" value="F:damaged DNA binding"/>
    <property type="evidence" value="ECO:0007669"/>
    <property type="project" value="InterPro"/>
</dbReference>
<dbReference type="GO" id="GO:0006284">
    <property type="term" value="P:base-excision repair"/>
    <property type="evidence" value="ECO:0007669"/>
    <property type="project" value="InterPro"/>
</dbReference>
<evidence type="ECO:0000256" key="6">
    <source>
        <dbReference type="SAM" id="MobiDB-lite"/>
    </source>
</evidence>
<dbReference type="SUPFAM" id="SSF52113">
    <property type="entry name" value="BRCT domain"/>
    <property type="match status" value="1"/>
</dbReference>
<evidence type="ECO:0000256" key="2">
    <source>
        <dbReference type="ARBA" id="ARBA00022737"/>
    </source>
</evidence>
<evidence type="ECO:0000313" key="9">
    <source>
        <dbReference type="Proteomes" id="UP000244005"/>
    </source>
</evidence>
<dbReference type="Proteomes" id="UP000244005">
    <property type="component" value="Unassembled WGS sequence"/>
</dbReference>
<name>A0A2R6X0E9_MARPO</name>
<feature type="region of interest" description="Disordered" evidence="6">
    <location>
        <begin position="584"/>
        <end position="618"/>
    </location>
</feature>
<feature type="domain" description="BRCT" evidence="7">
    <location>
        <begin position="318"/>
        <end position="406"/>
    </location>
</feature>
<protein>
    <recommendedName>
        <fullName evidence="7">BRCT domain-containing protein</fullName>
    </recommendedName>
</protein>
<feature type="compositionally biased region" description="Basic and acidic residues" evidence="6">
    <location>
        <begin position="91"/>
        <end position="106"/>
    </location>
</feature>
<dbReference type="EMBL" id="KZ772716">
    <property type="protein sequence ID" value="PTQ39577.1"/>
    <property type="molecule type" value="Genomic_DNA"/>
</dbReference>
<feature type="compositionally biased region" description="Basic and acidic residues" evidence="6">
    <location>
        <begin position="604"/>
        <end position="617"/>
    </location>
</feature>
<gene>
    <name evidence="8" type="ORF">MARPO_0044s0047</name>
</gene>
<dbReference type="OrthoDB" id="25840at2759"/>
<keyword evidence="3" id="KW-0227">DNA damage</keyword>
<dbReference type="GO" id="GO:0000012">
    <property type="term" value="P:single strand break repair"/>
    <property type="evidence" value="ECO:0007669"/>
    <property type="project" value="InterPro"/>
</dbReference>
<keyword evidence="5" id="KW-0539">Nucleus</keyword>
<evidence type="ECO:0000256" key="3">
    <source>
        <dbReference type="ARBA" id="ARBA00022763"/>
    </source>
</evidence>
<evidence type="ECO:0000259" key="7">
    <source>
        <dbReference type="PROSITE" id="PS50172"/>
    </source>
</evidence>
<evidence type="ECO:0000256" key="1">
    <source>
        <dbReference type="ARBA" id="ARBA00004123"/>
    </source>
</evidence>
<accession>A0A2R6X0E9</accession>
<keyword evidence="2" id="KW-0677">Repeat</keyword>
<dbReference type="InterPro" id="IPR001357">
    <property type="entry name" value="BRCT_dom"/>
</dbReference>
<evidence type="ECO:0000256" key="5">
    <source>
        <dbReference type="ARBA" id="ARBA00023242"/>
    </source>
</evidence>
<feature type="compositionally biased region" description="Acidic residues" evidence="6">
    <location>
        <begin position="586"/>
        <end position="598"/>
    </location>
</feature>
<comment type="subcellular location">
    <subcellularLocation>
        <location evidence="1">Nucleus</location>
    </subcellularLocation>
</comment>
<feature type="compositionally biased region" description="Polar residues" evidence="6">
    <location>
        <begin position="269"/>
        <end position="282"/>
    </location>
</feature>
<keyword evidence="4" id="KW-0234">DNA repair</keyword>
<dbReference type="GO" id="GO:0005634">
    <property type="term" value="C:nucleus"/>
    <property type="evidence" value="ECO:0007669"/>
    <property type="project" value="UniProtKB-SubCell"/>
</dbReference>
<sequence length="639" mass="71179">MIGGQNARGCNPSIFLQAAISTVRSDRHLTKNQRFPSVSYGRRGLAVSKKRELRLAFMSSPTKKRRLPLWATSGNSPDSKDETKSSTSSTKVKEVKAPSGGERSDVRPSPAPNNETKSSAKTYVSKVELNEASTNSDYGDKYCKVKPCIKEELNPITDATPVIGKIAKASTTKGGHKENEIPDGKPERLSFRQAKVKEEPEDRVEDVFVCGDEPDRRKLFPINESEDIEETRRGISSESSRGEFQDALEKQKTDRGKYNDTAHVDADNSRSQQHQNTSVQSKFQDESRTHGGQDGEEKDVFASAYNGENKSLKPSVRKFSQLLDGVVFSISGLVNPERGELRQMALDMGAQYKPSWSSDSTLLIAAFANTPSFNQVKAVGGTIVHKDWIVDCHKRKELVAIEEYMLHAGNPWRAGYDVDESPENGVEQVSPNQIAQVEAHNTGNASDDHKTMPSTPVVKDTAEIPKVPRFWGLKATVDEVQHWLFEDLATLRTWLAEQDEKPEEDQMEYVAAQGLVACLEDAVKSLQENTGLKLVMDNWGFIPRAVKELEKELSHINQSERLVREAERIKLIYTTEIQKIGLGAPTEEDSLSTDDDATEVISDTDSRDLADFDSDHTEDLEEDEIAQCQLKIMSRFGLV</sequence>
<dbReference type="Pfam" id="PF00533">
    <property type="entry name" value="BRCT"/>
    <property type="match status" value="1"/>
</dbReference>
<dbReference type="PROSITE" id="PS50172">
    <property type="entry name" value="BRCT"/>
    <property type="match status" value="1"/>
</dbReference>
<dbReference type="PANTHER" id="PTHR11370">
    <property type="entry name" value="DNA-REPAIR PROTEIN XRCC1"/>
    <property type="match status" value="1"/>
</dbReference>
<dbReference type="InterPro" id="IPR045080">
    <property type="entry name" value="BRCT_XRCC1_rpt1"/>
</dbReference>
<dbReference type="CDD" id="cd17725">
    <property type="entry name" value="BRCT_XRCC1_rpt1"/>
    <property type="match status" value="1"/>
</dbReference>
<feature type="region of interest" description="Disordered" evidence="6">
    <location>
        <begin position="66"/>
        <end position="120"/>
    </location>
</feature>
<evidence type="ECO:0000256" key="4">
    <source>
        <dbReference type="ARBA" id="ARBA00023204"/>
    </source>
</evidence>
<dbReference type="Gene3D" id="3.40.50.10190">
    <property type="entry name" value="BRCT domain"/>
    <property type="match status" value="1"/>
</dbReference>
<feature type="region of interest" description="Disordered" evidence="6">
    <location>
        <begin position="218"/>
        <end position="296"/>
    </location>
</feature>
<evidence type="ECO:0000313" key="8">
    <source>
        <dbReference type="EMBL" id="PTQ39577.1"/>
    </source>
</evidence>